<dbReference type="Pfam" id="PF13561">
    <property type="entry name" value="adh_short_C2"/>
    <property type="match status" value="1"/>
</dbReference>
<dbReference type="EMBL" id="KL197729">
    <property type="protein sequence ID" value="KDQ54257.1"/>
    <property type="molecule type" value="Genomic_DNA"/>
</dbReference>
<dbReference type="STRING" id="933084.A0A067PSH9"/>
<dbReference type="InterPro" id="IPR052228">
    <property type="entry name" value="Sec_Metab_Biosynth_Oxidored"/>
</dbReference>
<sequence length="319" mass="34376">MPALAVAKAANTATLASFPPSFTPTALFLGGTSGIGQAMAESFAHHTKGNSRIIIVGRNRSAAESTIAAFPKPSGGGDETEHEFVECDATFMDNVHATTKELLGRLTKLNYLVLSPGFLTLKGRDETSEGIDKKLALNYYARWAFIYDLLPLLQKTKQSGEDVSVITIMAAGQGGEIDWNDLGLKKGYGLASAATGVVTYTDYMLESFSKQNPTIPFVHTFPGLVRTPITANVTGLPGPINFILNTLLYPFQASPQDCAEWMLYAMWQGSEAGGGAWRRGPRGDELGRPSFIEEGGGEKGVKLWEHTVRETRSVPVQPS</sequence>
<dbReference type="Proteomes" id="UP000027265">
    <property type="component" value="Unassembled WGS sequence"/>
</dbReference>
<dbReference type="InParanoid" id="A0A067PSH9"/>
<proteinExistence type="predicted"/>
<keyword evidence="4" id="KW-1185">Reference proteome</keyword>
<organism evidence="3 4">
    <name type="scientific">Jaapia argillacea MUCL 33604</name>
    <dbReference type="NCBI Taxonomy" id="933084"/>
    <lineage>
        <taxon>Eukaryota</taxon>
        <taxon>Fungi</taxon>
        <taxon>Dikarya</taxon>
        <taxon>Basidiomycota</taxon>
        <taxon>Agaricomycotina</taxon>
        <taxon>Agaricomycetes</taxon>
        <taxon>Agaricomycetidae</taxon>
        <taxon>Jaapiales</taxon>
        <taxon>Jaapiaceae</taxon>
        <taxon>Jaapia</taxon>
    </lineage>
</organism>
<keyword evidence="1" id="KW-0560">Oxidoreductase</keyword>
<evidence type="ECO:0000313" key="3">
    <source>
        <dbReference type="EMBL" id="KDQ54257.1"/>
    </source>
</evidence>
<evidence type="ECO:0000256" key="1">
    <source>
        <dbReference type="ARBA" id="ARBA00023002"/>
    </source>
</evidence>
<dbReference type="SUPFAM" id="SSF51735">
    <property type="entry name" value="NAD(P)-binding Rossmann-fold domains"/>
    <property type="match status" value="1"/>
</dbReference>
<dbReference type="GO" id="GO:0016491">
    <property type="term" value="F:oxidoreductase activity"/>
    <property type="evidence" value="ECO:0007669"/>
    <property type="project" value="UniProtKB-KW"/>
</dbReference>
<name>A0A067PSH9_9AGAM</name>
<gene>
    <name evidence="3" type="ORF">JAAARDRAFT_71984</name>
</gene>
<dbReference type="PANTHER" id="PTHR47534:SF3">
    <property type="entry name" value="ALCOHOL DEHYDROGENASE-LIKE C-TERMINAL DOMAIN-CONTAINING PROTEIN"/>
    <property type="match status" value="1"/>
</dbReference>
<accession>A0A067PSH9</accession>
<protein>
    <recommendedName>
        <fullName evidence="5">Ketoreductase (KR) domain-containing protein</fullName>
    </recommendedName>
</protein>
<reference evidence="4" key="1">
    <citation type="journal article" date="2014" name="Proc. Natl. Acad. Sci. U.S.A.">
        <title>Extensive sampling of basidiomycete genomes demonstrates inadequacy of the white-rot/brown-rot paradigm for wood decay fungi.</title>
        <authorList>
            <person name="Riley R."/>
            <person name="Salamov A.A."/>
            <person name="Brown D.W."/>
            <person name="Nagy L.G."/>
            <person name="Floudas D."/>
            <person name="Held B.W."/>
            <person name="Levasseur A."/>
            <person name="Lombard V."/>
            <person name="Morin E."/>
            <person name="Otillar R."/>
            <person name="Lindquist E.A."/>
            <person name="Sun H."/>
            <person name="LaButti K.M."/>
            <person name="Schmutz J."/>
            <person name="Jabbour D."/>
            <person name="Luo H."/>
            <person name="Baker S.E."/>
            <person name="Pisabarro A.G."/>
            <person name="Walton J.D."/>
            <person name="Blanchette R.A."/>
            <person name="Henrissat B."/>
            <person name="Martin F."/>
            <person name="Cullen D."/>
            <person name="Hibbett D.S."/>
            <person name="Grigoriev I.V."/>
        </authorList>
    </citation>
    <scope>NUCLEOTIDE SEQUENCE [LARGE SCALE GENOMIC DNA]</scope>
    <source>
        <strain evidence="4">MUCL 33604</strain>
    </source>
</reference>
<dbReference type="HOGENOM" id="CLU_044999_1_0_1"/>
<dbReference type="PANTHER" id="PTHR47534">
    <property type="entry name" value="YALI0E05731P"/>
    <property type="match status" value="1"/>
</dbReference>
<dbReference type="AlphaFoldDB" id="A0A067PSH9"/>
<evidence type="ECO:0000256" key="2">
    <source>
        <dbReference type="SAM" id="MobiDB-lite"/>
    </source>
</evidence>
<dbReference type="OrthoDB" id="2898509at2759"/>
<evidence type="ECO:0008006" key="5">
    <source>
        <dbReference type="Google" id="ProtNLM"/>
    </source>
</evidence>
<evidence type="ECO:0000313" key="4">
    <source>
        <dbReference type="Proteomes" id="UP000027265"/>
    </source>
</evidence>
<dbReference type="InterPro" id="IPR036291">
    <property type="entry name" value="NAD(P)-bd_dom_sf"/>
</dbReference>
<dbReference type="InterPro" id="IPR002347">
    <property type="entry name" value="SDR_fam"/>
</dbReference>
<feature type="region of interest" description="Disordered" evidence="2">
    <location>
        <begin position="273"/>
        <end position="294"/>
    </location>
</feature>
<dbReference type="Gene3D" id="3.40.50.720">
    <property type="entry name" value="NAD(P)-binding Rossmann-like Domain"/>
    <property type="match status" value="1"/>
</dbReference>